<feature type="binding site" evidence="11">
    <location>
        <position position="126"/>
    </location>
    <ligand>
        <name>NAD(+)</name>
        <dbReference type="ChEBI" id="CHEBI:57540"/>
    </ligand>
</feature>
<dbReference type="Pfam" id="PF03720">
    <property type="entry name" value="UDPG_MGDP_dh_C"/>
    <property type="match status" value="1"/>
</dbReference>
<dbReference type="PANTHER" id="PTHR43750">
    <property type="entry name" value="UDP-GLUCOSE 6-DEHYDROGENASE TUAD"/>
    <property type="match status" value="1"/>
</dbReference>
<evidence type="ECO:0000259" key="12">
    <source>
        <dbReference type="SMART" id="SM00984"/>
    </source>
</evidence>
<dbReference type="SUPFAM" id="SSF52413">
    <property type="entry name" value="UDP-glucose/GDP-mannose dehydrogenase C-terminal domain"/>
    <property type="match status" value="1"/>
</dbReference>
<dbReference type="SMART" id="SM00984">
    <property type="entry name" value="UDPG_MGDP_dh_C"/>
    <property type="match status" value="1"/>
</dbReference>
<dbReference type="InterPro" id="IPR008927">
    <property type="entry name" value="6-PGluconate_DH-like_C_sf"/>
</dbReference>
<comment type="catalytic activity">
    <reaction evidence="7 8">
        <text>UDP-alpha-D-glucose + 2 NAD(+) + H2O = UDP-alpha-D-glucuronate + 2 NADH + 3 H(+)</text>
        <dbReference type="Rhea" id="RHEA:23596"/>
        <dbReference type="ChEBI" id="CHEBI:15377"/>
        <dbReference type="ChEBI" id="CHEBI:15378"/>
        <dbReference type="ChEBI" id="CHEBI:57540"/>
        <dbReference type="ChEBI" id="CHEBI:57945"/>
        <dbReference type="ChEBI" id="CHEBI:58052"/>
        <dbReference type="ChEBI" id="CHEBI:58885"/>
        <dbReference type="EC" id="1.1.1.22"/>
    </reaction>
</comment>
<dbReference type="GO" id="GO:0003979">
    <property type="term" value="F:UDP-glucose 6-dehydrogenase activity"/>
    <property type="evidence" value="ECO:0007669"/>
    <property type="project" value="UniProtKB-EC"/>
</dbReference>
<evidence type="ECO:0000256" key="1">
    <source>
        <dbReference type="ARBA" id="ARBA00004701"/>
    </source>
</evidence>
<evidence type="ECO:0000256" key="8">
    <source>
        <dbReference type="PIRNR" id="PIRNR000124"/>
    </source>
</evidence>
<feature type="binding site" evidence="11">
    <location>
        <position position="158"/>
    </location>
    <ligand>
        <name>NAD(+)</name>
        <dbReference type="ChEBI" id="CHEBI:57540"/>
    </ligand>
</feature>
<dbReference type="Pfam" id="PF03721">
    <property type="entry name" value="UDPG_MGDP_dh_N"/>
    <property type="match status" value="1"/>
</dbReference>
<dbReference type="InterPro" id="IPR036291">
    <property type="entry name" value="NAD(P)-bd_dom_sf"/>
</dbReference>
<keyword evidence="14" id="KW-1185">Reference proteome</keyword>
<dbReference type="NCBIfam" id="TIGR03026">
    <property type="entry name" value="NDP-sugDHase"/>
    <property type="match status" value="1"/>
</dbReference>
<dbReference type="InterPro" id="IPR014027">
    <property type="entry name" value="UDP-Glc/GDP-Man_DH_C"/>
</dbReference>
<dbReference type="Gene3D" id="3.40.50.720">
    <property type="entry name" value="NAD(P)-binding Rossmann-like Domain"/>
    <property type="match status" value="2"/>
</dbReference>
<dbReference type="EMBL" id="JARGDL010000016">
    <property type="protein sequence ID" value="MDF1612660.1"/>
    <property type="molecule type" value="Genomic_DNA"/>
</dbReference>
<accession>A0AAE3TD71</accession>
<dbReference type="GO" id="GO:0000271">
    <property type="term" value="P:polysaccharide biosynthetic process"/>
    <property type="evidence" value="ECO:0007669"/>
    <property type="project" value="InterPro"/>
</dbReference>
<feature type="binding site" evidence="11">
    <location>
        <position position="30"/>
    </location>
    <ligand>
        <name>NAD(+)</name>
        <dbReference type="ChEBI" id="CHEBI:57540"/>
    </ligand>
</feature>
<proteinExistence type="inferred from homology"/>
<feature type="binding site" evidence="11">
    <location>
        <position position="35"/>
    </location>
    <ligand>
        <name>NAD(+)</name>
        <dbReference type="ChEBI" id="CHEBI:57540"/>
    </ligand>
</feature>
<evidence type="ECO:0000256" key="5">
    <source>
        <dbReference type="ARBA" id="ARBA00023002"/>
    </source>
</evidence>
<feature type="binding site" evidence="10">
    <location>
        <position position="210"/>
    </location>
    <ligand>
        <name>substrate</name>
    </ligand>
</feature>
<evidence type="ECO:0000256" key="2">
    <source>
        <dbReference type="ARBA" id="ARBA00006601"/>
    </source>
</evidence>
<dbReference type="PIRSF" id="PIRSF000124">
    <property type="entry name" value="UDPglc_GDPman_dh"/>
    <property type="match status" value="1"/>
</dbReference>
<evidence type="ECO:0000256" key="4">
    <source>
        <dbReference type="ARBA" id="ARBA00015132"/>
    </source>
</evidence>
<dbReference type="PIRSF" id="PIRSF500134">
    <property type="entry name" value="UDPglc_DH_bac"/>
    <property type="match status" value="1"/>
</dbReference>
<name>A0AAE3TD71_9BACT</name>
<evidence type="ECO:0000256" key="3">
    <source>
        <dbReference type="ARBA" id="ARBA00012954"/>
    </source>
</evidence>
<dbReference type="PANTHER" id="PTHR43750:SF3">
    <property type="entry name" value="UDP-GLUCOSE 6-DEHYDROGENASE TUAD"/>
    <property type="match status" value="1"/>
</dbReference>
<gene>
    <name evidence="13" type="ORF">P0M35_10905</name>
</gene>
<dbReference type="InterPro" id="IPR014026">
    <property type="entry name" value="UDP-Glc/GDP-Man_DH_dimer"/>
</dbReference>
<dbReference type="Pfam" id="PF00984">
    <property type="entry name" value="UDPG_MGDP_dh"/>
    <property type="match status" value="1"/>
</dbReference>
<feature type="active site" description="Nucleophile" evidence="9">
    <location>
        <position position="266"/>
    </location>
</feature>
<dbReference type="InterPro" id="IPR001732">
    <property type="entry name" value="UDP-Glc/GDP-Man_DH_N"/>
</dbReference>
<comment type="pathway">
    <text evidence="1">Nucleotide-sugar biosynthesis; UDP-alpha-D-glucuronate biosynthesis; UDP-alpha-D-glucuronate from UDP-alpha-D-glucose: step 1/1.</text>
</comment>
<feature type="binding site" evidence="10">
    <location>
        <position position="327"/>
    </location>
    <ligand>
        <name>substrate</name>
    </ligand>
</feature>
<comment type="caution">
    <text evidence="13">The sequence shown here is derived from an EMBL/GenBank/DDBJ whole genome shotgun (WGS) entry which is preliminary data.</text>
</comment>
<reference evidence="13" key="1">
    <citation type="submission" date="2023-03" db="EMBL/GenBank/DDBJ databases">
        <title>Stygiobacter electus gen. nov., sp. nov., facultatively anaerobic thermotolerant bacterium of the class Ignavibacteria from a well of Yessentuki mineral water deposit.</title>
        <authorList>
            <person name="Podosokorskaya O.A."/>
            <person name="Elcheninov A.G."/>
            <person name="Petrova N.F."/>
            <person name="Zavarzina D.G."/>
            <person name="Kublanov I.V."/>
            <person name="Merkel A.Y."/>
        </authorList>
    </citation>
    <scope>NUCLEOTIDE SEQUENCE</scope>
    <source>
        <strain evidence="13">09-Me</strain>
    </source>
</reference>
<dbReference type="EC" id="1.1.1.22" evidence="3 8"/>
<evidence type="ECO:0000256" key="11">
    <source>
        <dbReference type="PIRSR" id="PIRSR500134-3"/>
    </source>
</evidence>
<evidence type="ECO:0000313" key="14">
    <source>
        <dbReference type="Proteomes" id="UP001221302"/>
    </source>
</evidence>
<protein>
    <recommendedName>
        <fullName evidence="4 8">UDP-glucose 6-dehydrogenase</fullName>
        <ecNumber evidence="3 8">1.1.1.22</ecNumber>
    </recommendedName>
</protein>
<dbReference type="SUPFAM" id="SSF51735">
    <property type="entry name" value="NAD(P)-binding Rossmann-fold domains"/>
    <property type="match status" value="1"/>
</dbReference>
<sequence length="442" mass="50040">MKLSVIGTGYVGLVSGTCFAEMGNHVICVDNNQQKLNALKNGQVTIYEPGLEILFHRNIEKQRLTFTDDLKFAIQNSDIIFLCLPTPQDEDGSADLKYVFGVAKNIGKILKENNDKDYKIIVNKSTVPVGTSKAVTNILSEFGIKNFDVVSNPEFLREGFAVEDFMKPDRIVIGSNSKKAFEIMRELYEPFVRQGNPILEMNPESSEVTKYAANSYLAMRITFMNELANFCEKVSANVDLVRKGMGADSRIGKRFLFPGIGYGGSCFPKDVNALIKTSEEFNSPIKLLKVVDEVNRQQKLVLVKKLLQHFNNDIKNKKIAIWGLAFKPNTDDMREAPSIYIIKELNKLGAKVSTYDPAAMENAKFYVDEIPEYCNEQYEPLNNADALLILTEWNEFRNPDFDKMKSLLKNPLIFDGRNIFDIEKMEELGFIYYSIGRKVVGL</sequence>
<dbReference type="SUPFAM" id="SSF48179">
    <property type="entry name" value="6-phosphogluconate dehydrogenase C-terminal domain-like"/>
    <property type="match status" value="1"/>
</dbReference>
<feature type="binding site" evidence="11">
    <location>
        <position position="334"/>
    </location>
    <ligand>
        <name>NAD(+)</name>
        <dbReference type="ChEBI" id="CHEBI:57540"/>
    </ligand>
</feature>
<feature type="binding site" evidence="10">
    <location>
        <begin position="155"/>
        <end position="158"/>
    </location>
    <ligand>
        <name>substrate</name>
    </ligand>
</feature>
<dbReference type="Proteomes" id="UP001221302">
    <property type="component" value="Unassembled WGS sequence"/>
</dbReference>
<dbReference type="InterPro" id="IPR017476">
    <property type="entry name" value="UDP-Glc/GDP-Man"/>
</dbReference>
<dbReference type="InterPro" id="IPR028357">
    <property type="entry name" value="UDPglc_DH_bac"/>
</dbReference>
<feature type="domain" description="UDP-glucose/GDP-mannose dehydrogenase C-terminal" evidence="12">
    <location>
        <begin position="320"/>
        <end position="422"/>
    </location>
</feature>
<dbReference type="RefSeq" id="WP_321536431.1">
    <property type="nucleotide sequence ID" value="NZ_JARGDL010000016.1"/>
</dbReference>
<evidence type="ECO:0000256" key="10">
    <source>
        <dbReference type="PIRSR" id="PIRSR500134-2"/>
    </source>
</evidence>
<evidence type="ECO:0000256" key="9">
    <source>
        <dbReference type="PIRSR" id="PIRSR500134-1"/>
    </source>
</evidence>
<evidence type="ECO:0000256" key="6">
    <source>
        <dbReference type="ARBA" id="ARBA00023027"/>
    </source>
</evidence>
<evidence type="ECO:0000313" key="13">
    <source>
        <dbReference type="EMBL" id="MDF1612660.1"/>
    </source>
</evidence>
<feature type="binding site" evidence="11">
    <location>
        <position position="86"/>
    </location>
    <ligand>
        <name>NAD(+)</name>
        <dbReference type="ChEBI" id="CHEBI:57540"/>
    </ligand>
</feature>
<dbReference type="AlphaFoldDB" id="A0AAE3TD71"/>
<keyword evidence="6 8" id="KW-0520">NAD</keyword>
<feature type="binding site" evidence="10">
    <location>
        <begin position="255"/>
        <end position="259"/>
    </location>
    <ligand>
        <name>substrate</name>
    </ligand>
</feature>
<dbReference type="InterPro" id="IPR036220">
    <property type="entry name" value="UDP-Glc/GDP-Man_DH_C_sf"/>
</dbReference>
<dbReference type="Gene3D" id="1.20.5.100">
    <property type="entry name" value="Cytochrome c1, transmembrane anchor, C-terminal"/>
    <property type="match status" value="1"/>
</dbReference>
<comment type="similarity">
    <text evidence="2 8">Belongs to the UDP-glucose/GDP-mannose dehydrogenase family.</text>
</comment>
<evidence type="ECO:0000256" key="7">
    <source>
        <dbReference type="ARBA" id="ARBA00047473"/>
    </source>
</evidence>
<dbReference type="GO" id="GO:0051287">
    <property type="term" value="F:NAD binding"/>
    <property type="evidence" value="ECO:0007669"/>
    <property type="project" value="InterPro"/>
</dbReference>
<feature type="binding site" evidence="10">
    <location>
        <position position="263"/>
    </location>
    <ligand>
        <name>substrate</name>
    </ligand>
</feature>
<feature type="binding site" evidence="11">
    <location>
        <position position="269"/>
    </location>
    <ligand>
        <name>NAD(+)</name>
        <dbReference type="ChEBI" id="CHEBI:57540"/>
    </ligand>
</feature>
<organism evidence="13 14">
    <name type="scientific">Stygiobacter electus</name>
    <dbReference type="NCBI Taxonomy" id="3032292"/>
    <lineage>
        <taxon>Bacteria</taxon>
        <taxon>Pseudomonadati</taxon>
        <taxon>Ignavibacteriota</taxon>
        <taxon>Ignavibacteria</taxon>
        <taxon>Ignavibacteriales</taxon>
        <taxon>Melioribacteraceae</taxon>
        <taxon>Stygiobacter</taxon>
    </lineage>
</organism>
<keyword evidence="5 8" id="KW-0560">Oxidoreductase</keyword>